<dbReference type="Proteomes" id="UP001153365">
    <property type="component" value="Unassembled WGS sequence"/>
</dbReference>
<accession>A0AAV0BDI7</accession>
<sequence>MLVESWDLFNKFLGKAAWKAGQGFDQSIDQLFDQLISGKVRLASRAGIQSIDSYRRQGWQG</sequence>
<keyword evidence="2" id="KW-1185">Reference proteome</keyword>
<comment type="caution">
    <text evidence="1">The sequence shown here is derived from an EMBL/GenBank/DDBJ whole genome shotgun (WGS) entry which is preliminary data.</text>
</comment>
<name>A0AAV0BDI7_PHAPC</name>
<organism evidence="1 2">
    <name type="scientific">Phakopsora pachyrhizi</name>
    <name type="common">Asian soybean rust disease fungus</name>
    <dbReference type="NCBI Taxonomy" id="170000"/>
    <lineage>
        <taxon>Eukaryota</taxon>
        <taxon>Fungi</taxon>
        <taxon>Dikarya</taxon>
        <taxon>Basidiomycota</taxon>
        <taxon>Pucciniomycotina</taxon>
        <taxon>Pucciniomycetes</taxon>
        <taxon>Pucciniales</taxon>
        <taxon>Phakopsoraceae</taxon>
        <taxon>Phakopsora</taxon>
    </lineage>
</organism>
<protein>
    <submittedName>
        <fullName evidence="1">Uncharacterized protein</fullName>
    </submittedName>
</protein>
<proteinExistence type="predicted"/>
<gene>
    <name evidence="1" type="ORF">PPACK8108_LOCUS17758</name>
</gene>
<dbReference type="EMBL" id="CALTRL010005024">
    <property type="protein sequence ID" value="CAH7683926.1"/>
    <property type="molecule type" value="Genomic_DNA"/>
</dbReference>
<evidence type="ECO:0000313" key="2">
    <source>
        <dbReference type="Proteomes" id="UP001153365"/>
    </source>
</evidence>
<evidence type="ECO:0000313" key="1">
    <source>
        <dbReference type="EMBL" id="CAH7683926.1"/>
    </source>
</evidence>
<dbReference type="AlphaFoldDB" id="A0AAV0BDI7"/>
<reference evidence="1" key="1">
    <citation type="submission" date="2022-06" db="EMBL/GenBank/DDBJ databases">
        <authorList>
            <consortium name="SYNGENTA / RWTH Aachen University"/>
        </authorList>
    </citation>
    <scope>NUCLEOTIDE SEQUENCE</scope>
</reference>